<dbReference type="EMBL" id="JADCNM010000011">
    <property type="protein sequence ID" value="KAG0462607.1"/>
    <property type="molecule type" value="Genomic_DNA"/>
</dbReference>
<evidence type="ECO:0000256" key="1">
    <source>
        <dbReference type="SAM" id="Phobius"/>
    </source>
</evidence>
<keyword evidence="1" id="KW-1133">Transmembrane helix</keyword>
<comment type="caution">
    <text evidence="2">The sequence shown here is derived from an EMBL/GenBank/DDBJ whole genome shotgun (WGS) entry which is preliminary data.</text>
</comment>
<feature type="transmembrane region" description="Helical" evidence="1">
    <location>
        <begin position="12"/>
        <end position="34"/>
    </location>
</feature>
<name>A0A835UI69_VANPL</name>
<reference evidence="2 3" key="1">
    <citation type="journal article" date="2020" name="Nat. Food">
        <title>A phased Vanilla planifolia genome enables genetic improvement of flavour and production.</title>
        <authorList>
            <person name="Hasing T."/>
            <person name="Tang H."/>
            <person name="Brym M."/>
            <person name="Khazi F."/>
            <person name="Huang T."/>
            <person name="Chambers A.H."/>
        </authorList>
    </citation>
    <scope>NUCLEOTIDE SEQUENCE [LARGE SCALE GENOMIC DNA]</scope>
    <source>
        <tissue evidence="2">Leaf</tissue>
    </source>
</reference>
<proteinExistence type="predicted"/>
<keyword evidence="1" id="KW-0812">Transmembrane</keyword>
<accession>A0A835UI69</accession>
<organism evidence="2 3">
    <name type="scientific">Vanilla planifolia</name>
    <name type="common">Vanilla</name>
    <dbReference type="NCBI Taxonomy" id="51239"/>
    <lineage>
        <taxon>Eukaryota</taxon>
        <taxon>Viridiplantae</taxon>
        <taxon>Streptophyta</taxon>
        <taxon>Embryophyta</taxon>
        <taxon>Tracheophyta</taxon>
        <taxon>Spermatophyta</taxon>
        <taxon>Magnoliopsida</taxon>
        <taxon>Liliopsida</taxon>
        <taxon>Asparagales</taxon>
        <taxon>Orchidaceae</taxon>
        <taxon>Vanilloideae</taxon>
        <taxon>Vanilleae</taxon>
        <taxon>Vanilla</taxon>
    </lineage>
</organism>
<keyword evidence="1" id="KW-0472">Membrane</keyword>
<gene>
    <name evidence="2" type="ORF">HPP92_021083</name>
</gene>
<protein>
    <submittedName>
        <fullName evidence="2">Uncharacterized protein</fullName>
    </submittedName>
</protein>
<dbReference type="AlphaFoldDB" id="A0A835UI69"/>
<evidence type="ECO:0000313" key="3">
    <source>
        <dbReference type="Proteomes" id="UP000639772"/>
    </source>
</evidence>
<sequence>MNVDVRARPAMRVIVLVVTGIDRVAFSFLAYPIIERSVSGNSRLPVDPARGKTSAFFSRISFHGVGRRRSAWVRVVGFRNGSA</sequence>
<dbReference type="Proteomes" id="UP000639772">
    <property type="component" value="Chromosome 11"/>
</dbReference>
<evidence type="ECO:0000313" key="2">
    <source>
        <dbReference type="EMBL" id="KAG0462607.1"/>
    </source>
</evidence>